<reference evidence="1 2" key="1">
    <citation type="journal article" date="2011" name="J. Bacteriol.">
        <title>Complete genome sequence of the thermoacidophilic crenarchaeon Thermoproteus uzoniensis 768-20.</title>
        <authorList>
            <person name="Mardanov A.V."/>
            <person name="Gumerov V.M."/>
            <person name="Beletsky A.V."/>
            <person name="Prokofeva M.I."/>
            <person name="Bonch-Osmolovskaya E.A."/>
            <person name="Ravin N.V."/>
            <person name="Skryabin K.G."/>
        </authorList>
    </citation>
    <scope>NUCLEOTIDE SEQUENCE [LARGE SCALE GENOMIC DNA]</scope>
    <source>
        <strain evidence="1 2">768-20</strain>
    </source>
</reference>
<dbReference type="Proteomes" id="UP000008138">
    <property type="component" value="Chromosome"/>
</dbReference>
<dbReference type="RefSeq" id="WP_013680543.1">
    <property type="nucleotide sequence ID" value="NC_015315.1"/>
</dbReference>
<reference key="2">
    <citation type="submission" date="2011-03" db="EMBL/GenBank/DDBJ databases">
        <title>Complete genome sequence of the thermoacidophilic crenarchaeon Thermoproteus uzoniensis 768-20.</title>
        <authorList>
            <person name="Mardanov A.V."/>
            <person name="Gumerov V.M."/>
            <person name="Beletsky A.V."/>
            <person name="Prokofeva M.I."/>
            <person name="Bonch-Osmolovskaya E.A."/>
            <person name="Ravin N.V."/>
            <person name="Skryabin K.G."/>
        </authorList>
    </citation>
    <scope>NUCLEOTIDE SEQUENCE</scope>
    <source>
        <strain>768-20</strain>
    </source>
</reference>
<dbReference type="eggNOG" id="arCOG07008">
    <property type="taxonomic scope" value="Archaea"/>
</dbReference>
<dbReference type="OrthoDB" id="377631at2157"/>
<proteinExistence type="predicted"/>
<name>F2L3G9_THEU7</name>
<dbReference type="STRING" id="999630.TUZN_1747"/>
<gene>
    <name evidence="1" type="ordered locus">TUZN_1747</name>
</gene>
<accession>F2L3G9</accession>
<dbReference type="GeneID" id="10361261"/>
<dbReference type="AlphaFoldDB" id="F2L3G9"/>
<sequence length="140" mass="15318">MSRGSGLRIYTDAAGLDKAVSPIENLLYIYLEAPSLTVKRSWVLVRRRPGLDGLVDALRFGLRFAPELLGFQATVVEALDAEELYLLVGLSPSDLGDIYVLFAGAEAALGRLGAVRGECPGRTSCYILRQYPNHHIDKII</sequence>
<dbReference type="KEGG" id="tuz:TUZN_1747"/>
<dbReference type="EMBL" id="CP002590">
    <property type="protein sequence ID" value="AEA13208.1"/>
    <property type="molecule type" value="Genomic_DNA"/>
</dbReference>
<protein>
    <submittedName>
        <fullName evidence="1">Uncharacterized protein</fullName>
    </submittedName>
</protein>
<dbReference type="HOGENOM" id="CLU_1830695_0_0_2"/>
<organism evidence="1 2">
    <name type="scientific">Thermoproteus uzoniensis (strain 768-20)</name>
    <dbReference type="NCBI Taxonomy" id="999630"/>
    <lineage>
        <taxon>Archaea</taxon>
        <taxon>Thermoproteota</taxon>
        <taxon>Thermoprotei</taxon>
        <taxon>Thermoproteales</taxon>
        <taxon>Thermoproteaceae</taxon>
        <taxon>Thermoproteus</taxon>
    </lineage>
</organism>
<evidence type="ECO:0000313" key="2">
    <source>
        <dbReference type="Proteomes" id="UP000008138"/>
    </source>
</evidence>
<evidence type="ECO:0000313" key="1">
    <source>
        <dbReference type="EMBL" id="AEA13208.1"/>
    </source>
</evidence>
<keyword evidence="2" id="KW-1185">Reference proteome</keyword>